<sequence length="84" mass="9826">MKGLFSMPYVYEAEGVGHRLYLACIEKYMELGEVLEIYYVPSQNDFDEDKQRLLEHPEPIEINIGKYIYQTFNGLYQLSPKKAG</sequence>
<dbReference type="RefSeq" id="WP_104847847.1">
    <property type="nucleotide sequence ID" value="NZ_PKOZ01000001.1"/>
</dbReference>
<reference evidence="1 2" key="1">
    <citation type="submission" date="2017-12" db="EMBL/GenBank/DDBJ databases">
        <title>Taxonomic description and draft genome of Pradoshia cofamensis Gen. nov., sp. nov., a thermotolerant bacillale isolated from anterior gut of earthworm Eisenia fetida.</title>
        <authorList>
            <person name="Saha T."/>
            <person name="Chakraborty R."/>
        </authorList>
    </citation>
    <scope>NUCLEOTIDE SEQUENCE [LARGE SCALE GENOMIC DNA]</scope>
    <source>
        <strain evidence="1 2">EAG3</strain>
    </source>
</reference>
<proteinExistence type="predicted"/>
<dbReference type="AlphaFoldDB" id="A0A2S7N459"/>
<keyword evidence="2" id="KW-1185">Reference proteome</keyword>
<name>A0A2S7N459_9BACI</name>
<comment type="caution">
    <text evidence="1">The sequence shown here is derived from an EMBL/GenBank/DDBJ whole genome shotgun (WGS) entry which is preliminary data.</text>
</comment>
<dbReference type="EMBL" id="PKOZ01000001">
    <property type="protein sequence ID" value="PQD96750.1"/>
    <property type="molecule type" value="Genomic_DNA"/>
</dbReference>
<accession>A0A2S7N459</accession>
<evidence type="ECO:0000313" key="2">
    <source>
        <dbReference type="Proteomes" id="UP000239663"/>
    </source>
</evidence>
<organism evidence="1 2">
    <name type="scientific">Pradoshia eiseniae</name>
    <dbReference type="NCBI Taxonomy" id="2064768"/>
    <lineage>
        <taxon>Bacteria</taxon>
        <taxon>Bacillati</taxon>
        <taxon>Bacillota</taxon>
        <taxon>Bacilli</taxon>
        <taxon>Bacillales</taxon>
        <taxon>Bacillaceae</taxon>
        <taxon>Pradoshia</taxon>
    </lineage>
</organism>
<dbReference type="Proteomes" id="UP000239663">
    <property type="component" value="Unassembled WGS sequence"/>
</dbReference>
<protein>
    <submittedName>
        <fullName evidence="1">Uncharacterized protein</fullName>
    </submittedName>
</protein>
<dbReference type="OrthoDB" id="2355691at2"/>
<evidence type="ECO:0000313" key="1">
    <source>
        <dbReference type="EMBL" id="PQD96750.1"/>
    </source>
</evidence>
<gene>
    <name evidence="1" type="ORF">CYL18_02355</name>
</gene>